<dbReference type="RefSeq" id="WP_106624178.1">
    <property type="nucleotide sequence ID" value="NZ_CP032819.1"/>
</dbReference>
<organism evidence="1 2">
    <name type="scientific">Butyricimonas faecalis</name>
    <dbReference type="NCBI Taxonomy" id="2093856"/>
    <lineage>
        <taxon>Bacteria</taxon>
        <taxon>Pseudomonadati</taxon>
        <taxon>Bacteroidota</taxon>
        <taxon>Bacteroidia</taxon>
        <taxon>Bacteroidales</taxon>
        <taxon>Odoribacteraceae</taxon>
        <taxon>Butyricimonas</taxon>
    </lineage>
</organism>
<protein>
    <submittedName>
        <fullName evidence="1">DUF4843 domain-containing protein</fullName>
    </submittedName>
</protein>
<dbReference type="OrthoDB" id="1094829at2"/>
<gene>
    <name evidence="1" type="ORF">D8S85_20870</name>
</gene>
<dbReference type="PROSITE" id="PS51257">
    <property type="entry name" value="PROKAR_LIPOPROTEIN"/>
    <property type="match status" value="1"/>
</dbReference>
<sequence>MKMINKLNGLLVLMFVGIISYSCDQEKTMLFDTDGSVYFTTSDYSYSFLDYPGKETDTIKCPIQIFGKPSDTERYVEAELVTDDTSKVNTAPEGLYRILGGVVPADAQLGYVSVELKHTDELKDTVYVFHIRIVPNDDFKDVSYNNRIVAIQFTAKEIQPANWNSYLRWFWGDYSTRWWQFIKEATERTSIPYWPGNADTETWWMSDGEFEALQVLVKRALKKYNETHDTPLTHDDGPSKGKEVQILY</sequence>
<dbReference type="EMBL" id="CP032819">
    <property type="protein sequence ID" value="AZS31755.1"/>
    <property type="molecule type" value="Genomic_DNA"/>
</dbReference>
<name>A0A3S9VYY1_9BACT</name>
<dbReference type="AlphaFoldDB" id="A0A3S9VYY1"/>
<dbReference type="Pfam" id="PF16132">
    <property type="entry name" value="DUF4843"/>
    <property type="match status" value="1"/>
</dbReference>
<proteinExistence type="predicted"/>
<keyword evidence="2" id="KW-1185">Reference proteome</keyword>
<evidence type="ECO:0000313" key="1">
    <source>
        <dbReference type="EMBL" id="AZS31755.1"/>
    </source>
</evidence>
<accession>A0A3S9VYY1</accession>
<dbReference type="KEGG" id="buy:D8S85_20870"/>
<dbReference type="InterPro" id="IPR032299">
    <property type="entry name" value="DUF4843"/>
</dbReference>
<evidence type="ECO:0000313" key="2">
    <source>
        <dbReference type="Proteomes" id="UP000270673"/>
    </source>
</evidence>
<reference evidence="1 2" key="1">
    <citation type="submission" date="2018-10" db="EMBL/GenBank/DDBJ databases">
        <title>Butyricimonas faecalis sp. nov., isolated from human faeces and emended description of the genus Butyricimonas.</title>
        <authorList>
            <person name="Le Roy T."/>
            <person name="Van der Smissen P."/>
            <person name="Paquot A."/>
            <person name="Delzenne N."/>
            <person name="Muccioli G."/>
            <person name="Collet J.-F."/>
            <person name="Cani P.D."/>
        </authorList>
    </citation>
    <scope>NUCLEOTIDE SEQUENCE [LARGE SCALE GENOMIC DNA]</scope>
    <source>
        <strain evidence="1 2">H184</strain>
    </source>
</reference>
<dbReference type="Proteomes" id="UP000270673">
    <property type="component" value="Chromosome"/>
</dbReference>